<dbReference type="GO" id="GO:0008999">
    <property type="term" value="F:protein-N-terminal-alanine acetyltransferase activity"/>
    <property type="evidence" value="ECO:0007669"/>
    <property type="project" value="TreeGrafter"/>
</dbReference>
<evidence type="ECO:0000259" key="1">
    <source>
        <dbReference type="PROSITE" id="PS51186"/>
    </source>
</evidence>
<evidence type="ECO:0000313" key="2">
    <source>
        <dbReference type="EMBL" id="TXK05576.1"/>
    </source>
</evidence>
<dbReference type="Gene3D" id="3.40.630.30">
    <property type="match status" value="1"/>
</dbReference>
<accession>A0A5C8HNC2</accession>
<dbReference type="SUPFAM" id="SSF55729">
    <property type="entry name" value="Acyl-CoA N-acyltransferases (Nat)"/>
    <property type="match status" value="1"/>
</dbReference>
<proteinExistence type="predicted"/>
<dbReference type="InterPro" id="IPR051908">
    <property type="entry name" value="Ribosomal_N-acetyltransferase"/>
</dbReference>
<organism evidence="2 3">
    <name type="scientific">Microbacterium mitrae</name>
    <dbReference type="NCBI Taxonomy" id="664640"/>
    <lineage>
        <taxon>Bacteria</taxon>
        <taxon>Bacillati</taxon>
        <taxon>Actinomycetota</taxon>
        <taxon>Actinomycetes</taxon>
        <taxon>Micrococcales</taxon>
        <taxon>Microbacteriaceae</taxon>
        <taxon>Microbacterium</taxon>
    </lineage>
</organism>
<dbReference type="EMBL" id="VRSW01000001">
    <property type="protein sequence ID" value="TXK05576.1"/>
    <property type="molecule type" value="Genomic_DNA"/>
</dbReference>
<dbReference type="PANTHER" id="PTHR43441">
    <property type="entry name" value="RIBOSOMAL-PROTEIN-SERINE ACETYLTRANSFERASE"/>
    <property type="match status" value="1"/>
</dbReference>
<name>A0A5C8HNC2_9MICO</name>
<evidence type="ECO:0000313" key="3">
    <source>
        <dbReference type="Proteomes" id="UP000321196"/>
    </source>
</evidence>
<reference evidence="2 3" key="1">
    <citation type="submission" date="2019-08" db="EMBL/GenBank/DDBJ databases">
        <authorList>
            <person name="Dong K."/>
        </authorList>
    </citation>
    <scope>NUCLEOTIDE SEQUENCE [LARGE SCALE GENOMIC DNA]</scope>
    <source>
        <strain evidence="2 3">M4-8</strain>
    </source>
</reference>
<sequence length="214" mass="23395">MNLTDVFAPLGVRVDAGPVSLVPITDDVLPALVDLALAGIHDAGFMPFAMPWTDAPEEELRAAYPKYHWGNRARWSADAWTLEFAVEFNGNLVGVQGISTSNYLVTRTGETGSWLGQEHHGRGIGTRMRQAMCAFMFDYAGAAEITSTAFIDNPNSLAVSRKVGYRADGEVRVKRRDEMAISKRLVLTPDAFVRGEPITVTGAEAFRAYIGLEN</sequence>
<dbReference type="GO" id="GO:1990189">
    <property type="term" value="F:protein N-terminal-serine acetyltransferase activity"/>
    <property type="evidence" value="ECO:0007669"/>
    <property type="project" value="TreeGrafter"/>
</dbReference>
<dbReference type="OrthoDB" id="3466127at2"/>
<comment type="caution">
    <text evidence="2">The sequence shown here is derived from an EMBL/GenBank/DDBJ whole genome shotgun (WGS) entry which is preliminary data.</text>
</comment>
<keyword evidence="3" id="KW-1185">Reference proteome</keyword>
<dbReference type="GO" id="GO:0005737">
    <property type="term" value="C:cytoplasm"/>
    <property type="evidence" value="ECO:0007669"/>
    <property type="project" value="TreeGrafter"/>
</dbReference>
<dbReference type="Proteomes" id="UP000321196">
    <property type="component" value="Unassembled WGS sequence"/>
</dbReference>
<dbReference type="InterPro" id="IPR000182">
    <property type="entry name" value="GNAT_dom"/>
</dbReference>
<protein>
    <submittedName>
        <fullName evidence="2">GNAT family N-acetyltransferase</fullName>
    </submittedName>
</protein>
<dbReference type="PANTHER" id="PTHR43441:SF11">
    <property type="entry name" value="RIBOSOMAL-PROTEIN-SERINE ACETYLTRANSFERASE"/>
    <property type="match status" value="1"/>
</dbReference>
<dbReference type="InterPro" id="IPR016181">
    <property type="entry name" value="Acyl_CoA_acyltransferase"/>
</dbReference>
<dbReference type="PROSITE" id="PS51186">
    <property type="entry name" value="GNAT"/>
    <property type="match status" value="1"/>
</dbReference>
<dbReference type="Pfam" id="PF13302">
    <property type="entry name" value="Acetyltransf_3"/>
    <property type="match status" value="1"/>
</dbReference>
<keyword evidence="2" id="KW-0808">Transferase</keyword>
<dbReference type="AlphaFoldDB" id="A0A5C8HNC2"/>
<feature type="domain" description="N-acetyltransferase" evidence="1">
    <location>
        <begin position="43"/>
        <end position="188"/>
    </location>
</feature>
<gene>
    <name evidence="2" type="ORF">FVP60_00825</name>
</gene>